<evidence type="ECO:0000256" key="3">
    <source>
        <dbReference type="ARBA" id="ARBA00007579"/>
    </source>
</evidence>
<gene>
    <name evidence="14" type="ORF">PSACC_01200</name>
</gene>
<dbReference type="NCBIfam" id="TIGR02150">
    <property type="entry name" value="IPP_isom_1"/>
    <property type="match status" value="1"/>
</dbReference>
<dbReference type="PANTHER" id="PTHR10885">
    <property type="entry name" value="ISOPENTENYL-DIPHOSPHATE DELTA-ISOMERASE"/>
    <property type="match status" value="1"/>
</dbReference>
<sequence>MLSLLLFCCESVPAWSTSNQQVFMWFALESAISVHFVLDMLLKLTCQPTLTVYLQSWDALIDVLTVIPWIFDFYWLFPALTVNGVRRYTSLRLLRLVRFARFFRITLGNFPRIGLFFHAVRRSGLAFMFLFVYVFGAGLLFSGGLFFAETSVCVLQDGVWLLEADKTLLCSVQNMFDAIWLCVVTMATVGYGDIVPQTPLGKLLSGLIMLTSVIFLPLPTSIFAANLTELYLESSGRDETDEMKMSSHYLTSSDPHQLPLHRAFSIFLFNPQHRLLLQRRALGKHTFPGIWSNTVCSHPLRSDADICAAIQRKLQQELGIDGISSDELVFMGKMRYAALSADPNWVKDVTVRPNQEEVMETRWVGPEELRIELAERPDIYTPWFKAIARDMLLANDSPWHRLNNLSKITPLKETLVYHDPLQ</sequence>
<dbReference type="Gene3D" id="3.90.79.10">
    <property type="entry name" value="Nucleoside Triphosphate Pyrophosphohydrolase"/>
    <property type="match status" value="1"/>
</dbReference>
<dbReference type="Gene3D" id="1.10.287.70">
    <property type="match status" value="1"/>
</dbReference>
<evidence type="ECO:0000256" key="5">
    <source>
        <dbReference type="ARBA" id="ARBA00022692"/>
    </source>
</evidence>
<keyword evidence="15" id="KW-1185">Reference proteome</keyword>
<keyword evidence="7 11" id="KW-0472">Membrane</keyword>
<feature type="transmembrane region" description="Helical" evidence="11">
    <location>
        <begin position="203"/>
        <end position="227"/>
    </location>
</feature>
<name>A0A2H9TMV9_9FUNG</name>
<feature type="transmembrane region" description="Helical" evidence="11">
    <location>
        <begin position="168"/>
        <end position="191"/>
    </location>
</feature>
<dbReference type="InterPro" id="IPR005821">
    <property type="entry name" value="Ion_trans_dom"/>
</dbReference>
<evidence type="ECO:0000256" key="1">
    <source>
        <dbReference type="ARBA" id="ARBA00004141"/>
    </source>
</evidence>
<dbReference type="OrthoDB" id="510307at2759"/>
<evidence type="ECO:0000256" key="9">
    <source>
        <dbReference type="ARBA" id="ARBA00023235"/>
    </source>
</evidence>
<comment type="similarity">
    <text evidence="3">Belongs to the IPP isomerase type 1 family.</text>
</comment>
<dbReference type="InterPro" id="IPR015797">
    <property type="entry name" value="NUDIX_hydrolase-like_dom_sf"/>
</dbReference>
<evidence type="ECO:0000313" key="14">
    <source>
        <dbReference type="EMBL" id="PJF18990.1"/>
    </source>
</evidence>
<dbReference type="EMBL" id="MTSL01000090">
    <property type="protein sequence ID" value="PJF18990.1"/>
    <property type="molecule type" value="Genomic_DNA"/>
</dbReference>
<evidence type="ECO:0000256" key="7">
    <source>
        <dbReference type="ARBA" id="ARBA00023136"/>
    </source>
</evidence>
<protein>
    <recommendedName>
        <fullName evidence="4">isopentenyl-diphosphate Delta-isomerase</fullName>
        <ecNumber evidence="4">5.3.3.2</ecNumber>
    </recommendedName>
</protein>
<proteinExistence type="inferred from homology"/>
<evidence type="ECO:0000256" key="6">
    <source>
        <dbReference type="ARBA" id="ARBA00022989"/>
    </source>
</evidence>
<dbReference type="EC" id="5.3.3.2" evidence="4"/>
<dbReference type="GO" id="GO:0050992">
    <property type="term" value="P:dimethylallyl diphosphate biosynthetic process"/>
    <property type="evidence" value="ECO:0007669"/>
    <property type="project" value="UniProtKB-UniPathway"/>
</dbReference>
<dbReference type="GO" id="GO:0016020">
    <property type="term" value="C:membrane"/>
    <property type="evidence" value="ECO:0007669"/>
    <property type="project" value="UniProtKB-SubCell"/>
</dbReference>
<dbReference type="Pfam" id="PF00293">
    <property type="entry name" value="NUDIX"/>
    <property type="match status" value="1"/>
</dbReference>
<accession>A0A2H9TMV9</accession>
<feature type="transmembrane region" description="Helical" evidence="11">
    <location>
        <begin position="59"/>
        <end position="81"/>
    </location>
</feature>
<evidence type="ECO:0000259" key="13">
    <source>
        <dbReference type="PROSITE" id="PS51462"/>
    </source>
</evidence>
<dbReference type="GO" id="GO:0005216">
    <property type="term" value="F:monoatomic ion channel activity"/>
    <property type="evidence" value="ECO:0007669"/>
    <property type="project" value="InterPro"/>
</dbReference>
<keyword evidence="9 14" id="KW-0413">Isomerase</keyword>
<dbReference type="GO" id="GO:0009240">
    <property type="term" value="P:isopentenyl diphosphate biosynthetic process"/>
    <property type="evidence" value="ECO:0007669"/>
    <property type="project" value="TreeGrafter"/>
</dbReference>
<comment type="catalytic activity">
    <reaction evidence="10">
        <text>isopentenyl diphosphate = dimethylallyl diphosphate</text>
        <dbReference type="Rhea" id="RHEA:23284"/>
        <dbReference type="ChEBI" id="CHEBI:57623"/>
        <dbReference type="ChEBI" id="CHEBI:128769"/>
        <dbReference type="EC" id="5.3.3.2"/>
    </reaction>
    <physiologicalReaction direction="left-to-right" evidence="10">
        <dbReference type="Rhea" id="RHEA:23285"/>
    </physiologicalReaction>
</comment>
<keyword evidence="6 11" id="KW-1133">Transmembrane helix</keyword>
<dbReference type="Pfam" id="PF00520">
    <property type="entry name" value="Ion_trans"/>
    <property type="match status" value="1"/>
</dbReference>
<dbReference type="GO" id="GO:0004452">
    <property type="term" value="F:isopentenyl-diphosphate delta-isomerase activity"/>
    <property type="evidence" value="ECO:0007669"/>
    <property type="project" value="UniProtKB-EC"/>
</dbReference>
<dbReference type="STRING" id="1246581.A0A2H9TMV9"/>
<dbReference type="AlphaFoldDB" id="A0A2H9TMV9"/>
<keyword evidence="5 11" id="KW-0812">Transmembrane</keyword>
<evidence type="ECO:0000256" key="8">
    <source>
        <dbReference type="ARBA" id="ARBA00023229"/>
    </source>
</evidence>
<evidence type="ECO:0000313" key="15">
    <source>
        <dbReference type="Proteomes" id="UP000240830"/>
    </source>
</evidence>
<dbReference type="InterPro" id="IPR000086">
    <property type="entry name" value="NUDIX_hydrolase_dom"/>
</dbReference>
<evidence type="ECO:0000256" key="10">
    <source>
        <dbReference type="ARBA" id="ARBA00029294"/>
    </source>
</evidence>
<dbReference type="PROSITE" id="PS51462">
    <property type="entry name" value="NUDIX"/>
    <property type="match status" value="1"/>
</dbReference>
<reference evidence="14 15" key="1">
    <citation type="submission" date="2016-10" db="EMBL/GenBank/DDBJ databases">
        <title>The genome of Paramicrosporidium saccamoebae is the missing link in understanding Cryptomycota and Microsporidia evolution.</title>
        <authorList>
            <person name="Quandt C.A."/>
            <person name="Beaudet D."/>
            <person name="Corsaro D."/>
            <person name="Michel R."/>
            <person name="Corradi N."/>
            <person name="James T."/>
        </authorList>
    </citation>
    <scope>NUCLEOTIDE SEQUENCE [LARGE SCALE GENOMIC DNA]</scope>
    <source>
        <strain evidence="14 15">KSL3</strain>
    </source>
</reference>
<organism evidence="14 15">
    <name type="scientific">Paramicrosporidium saccamoebae</name>
    <dbReference type="NCBI Taxonomy" id="1246581"/>
    <lineage>
        <taxon>Eukaryota</taxon>
        <taxon>Fungi</taxon>
        <taxon>Fungi incertae sedis</taxon>
        <taxon>Cryptomycota</taxon>
        <taxon>Cryptomycota incertae sedis</taxon>
        <taxon>Paramicrosporidium</taxon>
    </lineage>
</organism>
<dbReference type="PANTHER" id="PTHR10885:SF0">
    <property type="entry name" value="ISOPENTENYL-DIPHOSPHATE DELTA-ISOMERASE"/>
    <property type="match status" value="1"/>
</dbReference>
<dbReference type="Proteomes" id="UP000240830">
    <property type="component" value="Unassembled WGS sequence"/>
</dbReference>
<feature type="chain" id="PRO_5014191559" description="isopentenyl-diphosphate Delta-isomerase" evidence="12">
    <location>
        <begin position="17"/>
        <end position="422"/>
    </location>
</feature>
<dbReference type="PRINTS" id="PR00169">
    <property type="entry name" value="KCHANNEL"/>
</dbReference>
<keyword evidence="8" id="KW-0414">Isoprene biosynthesis</keyword>
<dbReference type="UniPathway" id="UPA00059">
    <property type="reaction ID" value="UER00104"/>
</dbReference>
<evidence type="ECO:0000256" key="12">
    <source>
        <dbReference type="SAM" id="SignalP"/>
    </source>
</evidence>
<dbReference type="CDD" id="cd02885">
    <property type="entry name" value="NUDIX_IPP_Isomerase"/>
    <property type="match status" value="1"/>
</dbReference>
<dbReference type="GO" id="GO:0005737">
    <property type="term" value="C:cytoplasm"/>
    <property type="evidence" value="ECO:0007669"/>
    <property type="project" value="TreeGrafter"/>
</dbReference>
<comment type="subcellular location">
    <subcellularLocation>
        <location evidence="1">Membrane</location>
        <topology evidence="1">Multi-pass membrane protein</topology>
    </subcellularLocation>
</comment>
<dbReference type="SUPFAM" id="SSF81324">
    <property type="entry name" value="Voltage-gated potassium channels"/>
    <property type="match status" value="1"/>
</dbReference>
<evidence type="ECO:0000256" key="11">
    <source>
        <dbReference type="SAM" id="Phobius"/>
    </source>
</evidence>
<dbReference type="InterPro" id="IPR011876">
    <property type="entry name" value="IsopentenylPP_isomerase_typ1"/>
</dbReference>
<feature type="domain" description="Nudix hydrolase" evidence="13">
    <location>
        <begin position="259"/>
        <end position="386"/>
    </location>
</feature>
<keyword evidence="12" id="KW-0732">Signal</keyword>
<comment type="caution">
    <text evidence="14">The sequence shown here is derived from an EMBL/GenBank/DDBJ whole genome shotgun (WGS) entry which is preliminary data.</text>
</comment>
<feature type="signal peptide" evidence="12">
    <location>
        <begin position="1"/>
        <end position="16"/>
    </location>
</feature>
<comment type="pathway">
    <text evidence="2">Isoprenoid biosynthesis; dimethylallyl diphosphate biosynthesis; dimethylallyl diphosphate from isopentenyl diphosphate: step 1/1.</text>
</comment>
<evidence type="ECO:0000256" key="4">
    <source>
        <dbReference type="ARBA" id="ARBA00012057"/>
    </source>
</evidence>
<dbReference type="SUPFAM" id="SSF55811">
    <property type="entry name" value="Nudix"/>
    <property type="match status" value="1"/>
</dbReference>
<evidence type="ECO:0000256" key="2">
    <source>
        <dbReference type="ARBA" id="ARBA00004826"/>
    </source>
</evidence>
<feature type="transmembrane region" description="Helical" evidence="11">
    <location>
        <begin position="126"/>
        <end position="148"/>
    </location>
</feature>